<evidence type="ECO:0000313" key="10">
    <source>
        <dbReference type="Proteomes" id="UP000289859"/>
    </source>
</evidence>
<dbReference type="GO" id="GO:0004129">
    <property type="term" value="F:cytochrome-c oxidase activity"/>
    <property type="evidence" value="ECO:0007669"/>
    <property type="project" value="InterPro"/>
</dbReference>
<feature type="transmembrane region" description="Helical" evidence="7">
    <location>
        <begin position="53"/>
        <end position="73"/>
    </location>
</feature>
<dbReference type="Gene3D" id="1.20.120.80">
    <property type="entry name" value="Cytochrome c oxidase, subunit III, four-helix bundle"/>
    <property type="match status" value="1"/>
</dbReference>
<dbReference type="OrthoDB" id="679789at2"/>
<gene>
    <name evidence="9" type="ORF">DSM02_2999</name>
</gene>
<evidence type="ECO:0000256" key="2">
    <source>
        <dbReference type="ARBA" id="ARBA00010581"/>
    </source>
</evidence>
<comment type="subcellular location">
    <subcellularLocation>
        <location evidence="6">Cell membrane</location>
        <topology evidence="6">Multi-pass membrane protein</topology>
    </subcellularLocation>
    <subcellularLocation>
        <location evidence="1">Membrane</location>
        <topology evidence="1">Multi-pass membrane protein</topology>
    </subcellularLocation>
</comment>
<dbReference type="InterPro" id="IPR035973">
    <property type="entry name" value="Cyt_c_oxidase_su3-like_sf"/>
</dbReference>
<organism evidence="9 10">
    <name type="scientific">Leeuwenhoekiella polynyae</name>
    <dbReference type="NCBI Taxonomy" id="1550906"/>
    <lineage>
        <taxon>Bacteria</taxon>
        <taxon>Pseudomonadati</taxon>
        <taxon>Bacteroidota</taxon>
        <taxon>Flavobacteriia</taxon>
        <taxon>Flavobacteriales</taxon>
        <taxon>Flavobacteriaceae</taxon>
        <taxon>Leeuwenhoekiella</taxon>
    </lineage>
</organism>
<keyword evidence="10" id="KW-1185">Reference proteome</keyword>
<dbReference type="Pfam" id="PF00510">
    <property type="entry name" value="COX3"/>
    <property type="match status" value="1"/>
</dbReference>
<evidence type="ECO:0000256" key="7">
    <source>
        <dbReference type="SAM" id="Phobius"/>
    </source>
</evidence>
<evidence type="ECO:0000313" key="9">
    <source>
        <dbReference type="EMBL" id="RXG18579.1"/>
    </source>
</evidence>
<feature type="transmembrane region" description="Helical" evidence="7">
    <location>
        <begin position="85"/>
        <end position="108"/>
    </location>
</feature>
<evidence type="ECO:0000256" key="6">
    <source>
        <dbReference type="RuleBase" id="RU003376"/>
    </source>
</evidence>
<feature type="transmembrane region" description="Helical" evidence="7">
    <location>
        <begin position="174"/>
        <end position="192"/>
    </location>
</feature>
<dbReference type="SUPFAM" id="SSF81452">
    <property type="entry name" value="Cytochrome c oxidase subunit III-like"/>
    <property type="match status" value="1"/>
</dbReference>
<dbReference type="InterPro" id="IPR013833">
    <property type="entry name" value="Cyt_c_oxidase_su3_a-hlx"/>
</dbReference>
<evidence type="ECO:0000259" key="8">
    <source>
        <dbReference type="PROSITE" id="PS50253"/>
    </source>
</evidence>
<dbReference type="PANTHER" id="PTHR11403:SF10">
    <property type="entry name" value="CYTOCHROME C OXIDASE"/>
    <property type="match status" value="1"/>
</dbReference>
<evidence type="ECO:0000256" key="4">
    <source>
        <dbReference type="ARBA" id="ARBA00022989"/>
    </source>
</evidence>
<dbReference type="RefSeq" id="WP_128766320.1">
    <property type="nucleotide sequence ID" value="NZ_JBHUOO010000043.1"/>
</dbReference>
<feature type="transmembrane region" description="Helical" evidence="7">
    <location>
        <begin position="128"/>
        <end position="153"/>
    </location>
</feature>
<evidence type="ECO:0000256" key="3">
    <source>
        <dbReference type="ARBA" id="ARBA00022692"/>
    </source>
</evidence>
<keyword evidence="5 7" id="KW-0472">Membrane</keyword>
<dbReference type="PROSITE" id="PS50253">
    <property type="entry name" value="COX3"/>
    <property type="match status" value="1"/>
</dbReference>
<keyword evidence="4 7" id="KW-1133">Transmembrane helix</keyword>
<dbReference type="InterPro" id="IPR000298">
    <property type="entry name" value="Cyt_c_oxidase-like_su3"/>
</dbReference>
<dbReference type="PANTHER" id="PTHR11403">
    <property type="entry name" value="CYTOCHROME C OXIDASE SUBUNIT III"/>
    <property type="match status" value="1"/>
</dbReference>
<comment type="similarity">
    <text evidence="2 6">Belongs to the cytochrome c oxidase subunit 3 family.</text>
</comment>
<sequence>MDYTSQTEQIKIARSKKMMMWFGIVSLSMMFAGLTSAYIVSAERRDWLRDFELPQAFYISTLVIVLSSLSMLIAKSAVKSGKNTLATGSLFVTLGLGIAFVVLQFVGFDQIIAEGYFFTGSESTVTTSFIYAFVISHIVHVAAGILVLLVIVVQQIRGKYSKNQILGMELGATFWHFVDILWVYLFLFFMFADELIK</sequence>
<accession>A0A4Q0P2Y9</accession>
<feature type="transmembrane region" description="Helical" evidence="7">
    <location>
        <begin position="21"/>
        <end position="41"/>
    </location>
</feature>
<dbReference type="EMBL" id="QOVK01000016">
    <property type="protein sequence ID" value="RXG18579.1"/>
    <property type="molecule type" value="Genomic_DNA"/>
</dbReference>
<dbReference type="AlphaFoldDB" id="A0A4Q0P2Y9"/>
<protein>
    <submittedName>
        <fullName evidence="9">Cytochrome c oxidase subunit 3</fullName>
    </submittedName>
</protein>
<name>A0A4Q0P2Y9_9FLAO</name>
<reference evidence="9 10" key="1">
    <citation type="submission" date="2018-07" db="EMBL/GenBank/DDBJ databases">
        <title>Leeuwenhoekiella genomics.</title>
        <authorList>
            <person name="Tahon G."/>
            <person name="Willems A."/>
        </authorList>
    </citation>
    <scope>NUCLEOTIDE SEQUENCE [LARGE SCALE GENOMIC DNA]</scope>
    <source>
        <strain evidence="9 10">LMG 29608</strain>
    </source>
</reference>
<dbReference type="InterPro" id="IPR024791">
    <property type="entry name" value="Cyt_c/ubiquinol_Oxase_su3"/>
</dbReference>
<evidence type="ECO:0000256" key="5">
    <source>
        <dbReference type="ARBA" id="ARBA00023136"/>
    </source>
</evidence>
<comment type="caution">
    <text evidence="9">The sequence shown here is derived from an EMBL/GenBank/DDBJ whole genome shotgun (WGS) entry which is preliminary data.</text>
</comment>
<dbReference type="Proteomes" id="UP000289859">
    <property type="component" value="Unassembled WGS sequence"/>
</dbReference>
<proteinExistence type="inferred from homology"/>
<keyword evidence="3 6" id="KW-0812">Transmembrane</keyword>
<dbReference type="GO" id="GO:0019646">
    <property type="term" value="P:aerobic electron transport chain"/>
    <property type="evidence" value="ECO:0007669"/>
    <property type="project" value="InterPro"/>
</dbReference>
<feature type="domain" description="Heme-copper oxidase subunit III family profile" evidence="8">
    <location>
        <begin position="1"/>
        <end position="194"/>
    </location>
</feature>
<dbReference type="CDD" id="cd00386">
    <property type="entry name" value="Heme_Cu_Oxidase_III_like"/>
    <property type="match status" value="1"/>
</dbReference>
<evidence type="ECO:0000256" key="1">
    <source>
        <dbReference type="ARBA" id="ARBA00004141"/>
    </source>
</evidence>
<dbReference type="GO" id="GO:0005886">
    <property type="term" value="C:plasma membrane"/>
    <property type="evidence" value="ECO:0007669"/>
    <property type="project" value="UniProtKB-SubCell"/>
</dbReference>